<gene>
    <name evidence="1" type="ORF">H5410_056498</name>
</gene>
<name>A0A9J5WMF3_SOLCO</name>
<accession>A0A9J5WMF3</accession>
<dbReference type="EMBL" id="JACXVP010000011">
    <property type="protein sequence ID" value="KAG5576364.1"/>
    <property type="molecule type" value="Genomic_DNA"/>
</dbReference>
<evidence type="ECO:0000313" key="1">
    <source>
        <dbReference type="EMBL" id="KAG5576364.1"/>
    </source>
</evidence>
<reference evidence="1 2" key="1">
    <citation type="submission" date="2020-09" db="EMBL/GenBank/DDBJ databases">
        <title>De no assembly of potato wild relative species, Solanum commersonii.</title>
        <authorList>
            <person name="Cho K."/>
        </authorList>
    </citation>
    <scope>NUCLEOTIDE SEQUENCE [LARGE SCALE GENOMIC DNA]</scope>
    <source>
        <strain evidence="1">LZ3.2</strain>
        <tissue evidence="1">Leaf</tissue>
    </source>
</reference>
<dbReference type="AlphaFoldDB" id="A0A9J5WMF3"/>
<comment type="caution">
    <text evidence="1">The sequence shown here is derived from an EMBL/GenBank/DDBJ whole genome shotgun (WGS) entry which is preliminary data.</text>
</comment>
<protein>
    <submittedName>
        <fullName evidence="1">Uncharacterized protein</fullName>
    </submittedName>
</protein>
<organism evidence="1 2">
    <name type="scientific">Solanum commersonii</name>
    <name type="common">Commerson's wild potato</name>
    <name type="synonym">Commerson's nightshade</name>
    <dbReference type="NCBI Taxonomy" id="4109"/>
    <lineage>
        <taxon>Eukaryota</taxon>
        <taxon>Viridiplantae</taxon>
        <taxon>Streptophyta</taxon>
        <taxon>Embryophyta</taxon>
        <taxon>Tracheophyta</taxon>
        <taxon>Spermatophyta</taxon>
        <taxon>Magnoliopsida</taxon>
        <taxon>eudicotyledons</taxon>
        <taxon>Gunneridae</taxon>
        <taxon>Pentapetalae</taxon>
        <taxon>asterids</taxon>
        <taxon>lamiids</taxon>
        <taxon>Solanales</taxon>
        <taxon>Solanaceae</taxon>
        <taxon>Solanoideae</taxon>
        <taxon>Solaneae</taxon>
        <taxon>Solanum</taxon>
    </lineage>
</organism>
<proteinExistence type="predicted"/>
<dbReference type="Proteomes" id="UP000824120">
    <property type="component" value="Chromosome 11"/>
</dbReference>
<sequence>MTSKIWITKISMDYSSRKLAKREVYLLRGLFDLENGTVCLSGQTTSKAKVLMDVHITKTSMDYSTRKSVKREVYLLRGSFDLENGPFCLLGPTRSIPKVWTDVHE</sequence>
<evidence type="ECO:0000313" key="2">
    <source>
        <dbReference type="Proteomes" id="UP000824120"/>
    </source>
</evidence>
<keyword evidence="2" id="KW-1185">Reference proteome</keyword>